<feature type="binding site" evidence="8">
    <location>
        <position position="10"/>
    </location>
    <ligand>
        <name>Mg(2+)</name>
        <dbReference type="ChEBI" id="CHEBI:18420"/>
    </ligand>
</feature>
<evidence type="ECO:0000256" key="2">
    <source>
        <dbReference type="ARBA" id="ARBA00022649"/>
    </source>
</evidence>
<evidence type="ECO:0000259" key="9">
    <source>
        <dbReference type="Pfam" id="PF01850"/>
    </source>
</evidence>
<comment type="cofactor">
    <cofactor evidence="1 8">
        <name>Mg(2+)</name>
        <dbReference type="ChEBI" id="CHEBI:18420"/>
    </cofactor>
</comment>
<organism evidence="10 11">
    <name type="scientific">Kribbella steppae</name>
    <dbReference type="NCBI Taxonomy" id="2512223"/>
    <lineage>
        <taxon>Bacteria</taxon>
        <taxon>Bacillati</taxon>
        <taxon>Actinomycetota</taxon>
        <taxon>Actinomycetes</taxon>
        <taxon>Propionibacteriales</taxon>
        <taxon>Kribbellaceae</taxon>
        <taxon>Kribbella</taxon>
    </lineage>
</organism>
<dbReference type="GO" id="GO:0090729">
    <property type="term" value="F:toxin activity"/>
    <property type="evidence" value="ECO:0007669"/>
    <property type="project" value="UniProtKB-KW"/>
</dbReference>
<evidence type="ECO:0000256" key="1">
    <source>
        <dbReference type="ARBA" id="ARBA00001946"/>
    </source>
</evidence>
<keyword evidence="11" id="KW-1185">Reference proteome</keyword>
<evidence type="ECO:0000256" key="6">
    <source>
        <dbReference type="ARBA" id="ARBA00022842"/>
    </source>
</evidence>
<feature type="binding site" evidence="8">
    <location>
        <position position="99"/>
    </location>
    <ligand>
        <name>Mg(2+)</name>
        <dbReference type="ChEBI" id="CHEBI:18420"/>
    </ligand>
</feature>
<evidence type="ECO:0000256" key="3">
    <source>
        <dbReference type="ARBA" id="ARBA00022722"/>
    </source>
</evidence>
<evidence type="ECO:0000256" key="8">
    <source>
        <dbReference type="HAMAP-Rule" id="MF_00265"/>
    </source>
</evidence>
<dbReference type="InterPro" id="IPR029060">
    <property type="entry name" value="PIN-like_dom_sf"/>
</dbReference>
<dbReference type="InterPro" id="IPR022907">
    <property type="entry name" value="VapC_family"/>
</dbReference>
<dbReference type="Proteomes" id="UP000294508">
    <property type="component" value="Unassembled WGS sequence"/>
</dbReference>
<dbReference type="Pfam" id="PF01850">
    <property type="entry name" value="PIN"/>
    <property type="match status" value="1"/>
</dbReference>
<dbReference type="GO" id="GO:0004540">
    <property type="term" value="F:RNA nuclease activity"/>
    <property type="evidence" value="ECO:0007669"/>
    <property type="project" value="InterPro"/>
</dbReference>
<dbReference type="GO" id="GO:0016787">
    <property type="term" value="F:hydrolase activity"/>
    <property type="evidence" value="ECO:0007669"/>
    <property type="project" value="UniProtKB-KW"/>
</dbReference>
<sequence length="140" mass="15879">MMAGTVYLADTSVYVYQSRSEDVFRRFQSLLVEGRLAACQMAALEYLNNAPDPQWYERLWGALHGQRWVDVTSEAMDRALGVHRELAKKSQHRHFSLPDLIIAATAELAGLTLLHYDEDYDRIAKITGQPVEWVAPKGSL</sequence>
<dbReference type="PANTHER" id="PTHR33653">
    <property type="entry name" value="RIBONUCLEASE VAPC2"/>
    <property type="match status" value="1"/>
</dbReference>
<dbReference type="RefSeq" id="WP_132211999.1">
    <property type="nucleotide sequence ID" value="NZ_SLWN01000009.1"/>
</dbReference>
<dbReference type="CDD" id="cd18755">
    <property type="entry name" value="PIN_MtVapC3_VapC21-like"/>
    <property type="match status" value="1"/>
</dbReference>
<dbReference type="SUPFAM" id="SSF88723">
    <property type="entry name" value="PIN domain-like"/>
    <property type="match status" value="1"/>
</dbReference>
<evidence type="ECO:0000256" key="7">
    <source>
        <dbReference type="ARBA" id="ARBA00038093"/>
    </source>
</evidence>
<dbReference type="Gene3D" id="3.40.50.1010">
    <property type="entry name" value="5'-nuclease"/>
    <property type="match status" value="1"/>
</dbReference>
<protein>
    <recommendedName>
        <fullName evidence="8">Ribonuclease VapC</fullName>
        <shortName evidence="8">RNase VapC</shortName>
        <ecNumber evidence="8">3.1.-.-</ecNumber>
    </recommendedName>
    <alternativeName>
        <fullName evidence="8">Toxin VapC</fullName>
    </alternativeName>
</protein>
<keyword evidence="6 8" id="KW-0460">Magnesium</keyword>
<dbReference type="EMBL" id="SLWN01000009">
    <property type="protein sequence ID" value="TCO23405.1"/>
    <property type="molecule type" value="Genomic_DNA"/>
</dbReference>
<dbReference type="EC" id="3.1.-.-" evidence="8"/>
<gene>
    <name evidence="8" type="primary">vapC</name>
    <name evidence="10" type="ORF">EV652_109231</name>
</gene>
<dbReference type="PANTHER" id="PTHR33653:SF1">
    <property type="entry name" value="RIBONUCLEASE VAPC2"/>
    <property type="match status" value="1"/>
</dbReference>
<keyword evidence="5 8" id="KW-0378">Hydrolase</keyword>
<evidence type="ECO:0000256" key="4">
    <source>
        <dbReference type="ARBA" id="ARBA00022723"/>
    </source>
</evidence>
<keyword evidence="8" id="KW-0800">Toxin</keyword>
<comment type="caution">
    <text evidence="10">The sequence shown here is derived from an EMBL/GenBank/DDBJ whole genome shotgun (WGS) entry which is preliminary data.</text>
</comment>
<comment type="function">
    <text evidence="8">Toxic component of a toxin-antitoxin (TA) system. An RNase.</text>
</comment>
<evidence type="ECO:0000256" key="5">
    <source>
        <dbReference type="ARBA" id="ARBA00022801"/>
    </source>
</evidence>
<name>A0A4R2H9K3_9ACTN</name>
<keyword evidence="3 8" id="KW-0540">Nuclease</keyword>
<accession>A0A4R2H9K3</accession>
<dbReference type="InterPro" id="IPR002716">
    <property type="entry name" value="PIN_dom"/>
</dbReference>
<evidence type="ECO:0000313" key="11">
    <source>
        <dbReference type="Proteomes" id="UP000294508"/>
    </source>
</evidence>
<keyword evidence="4 8" id="KW-0479">Metal-binding</keyword>
<evidence type="ECO:0000313" key="10">
    <source>
        <dbReference type="EMBL" id="TCO23405.1"/>
    </source>
</evidence>
<proteinExistence type="inferred from homology"/>
<reference evidence="10 11" key="1">
    <citation type="journal article" date="2015" name="Stand. Genomic Sci.">
        <title>Genomic Encyclopedia of Bacterial and Archaeal Type Strains, Phase III: the genomes of soil and plant-associated and newly described type strains.</title>
        <authorList>
            <person name="Whitman W.B."/>
            <person name="Woyke T."/>
            <person name="Klenk H.P."/>
            <person name="Zhou Y."/>
            <person name="Lilburn T.G."/>
            <person name="Beck B.J."/>
            <person name="De Vos P."/>
            <person name="Vandamme P."/>
            <person name="Eisen J.A."/>
            <person name="Garrity G."/>
            <person name="Hugenholtz P."/>
            <person name="Kyrpides N.C."/>
        </authorList>
    </citation>
    <scope>NUCLEOTIDE SEQUENCE [LARGE SCALE GENOMIC DNA]</scope>
    <source>
        <strain evidence="10 11">VKM Ac-2572</strain>
    </source>
</reference>
<dbReference type="InterPro" id="IPR050556">
    <property type="entry name" value="Type_II_TA_system_RNase"/>
</dbReference>
<feature type="domain" description="PIN" evidence="9">
    <location>
        <begin position="7"/>
        <end position="125"/>
    </location>
</feature>
<dbReference type="GO" id="GO:0000287">
    <property type="term" value="F:magnesium ion binding"/>
    <property type="evidence" value="ECO:0007669"/>
    <property type="project" value="UniProtKB-UniRule"/>
</dbReference>
<dbReference type="OrthoDB" id="5185254at2"/>
<comment type="similarity">
    <text evidence="7 8">Belongs to the PINc/VapC protein family.</text>
</comment>
<dbReference type="AlphaFoldDB" id="A0A4R2H9K3"/>
<keyword evidence="2 8" id="KW-1277">Toxin-antitoxin system</keyword>
<dbReference type="HAMAP" id="MF_00265">
    <property type="entry name" value="VapC_Nob1"/>
    <property type="match status" value="1"/>
</dbReference>